<name>A0A1G5PML9_9GAMM</name>
<keyword evidence="5" id="KW-1185">Reference proteome</keyword>
<keyword evidence="2 3" id="KW-0732">Signal</keyword>
<evidence type="ECO:0000256" key="2">
    <source>
        <dbReference type="ARBA" id="ARBA00022729"/>
    </source>
</evidence>
<dbReference type="PANTHER" id="PTHR30035">
    <property type="entry name" value="LIPOPROTEIN VACJ-RELATED"/>
    <property type="match status" value="1"/>
</dbReference>
<feature type="chain" id="PRO_5011769320" evidence="3">
    <location>
        <begin position="23"/>
        <end position="260"/>
    </location>
</feature>
<evidence type="ECO:0000313" key="4">
    <source>
        <dbReference type="EMBL" id="SCZ50586.1"/>
    </source>
</evidence>
<keyword evidence="4" id="KW-0449">Lipoprotein</keyword>
<sequence length="260" mass="28404">MLPTRTPAMAGILLLLAGAAGAQEAWPEEPNDPLEGFNRAVYRFNDAFDQALLKPVAQTYQDVLPRPVNRGISNFFGNLDDVVTLVNNLLQFKFKQAVSDAGRITFNTTVGLGGLIDVATPMDFLKHNEDFGQTLGYWGVGSGPYLVLPFLGPSTLRDGFGRIPDGYAYPAYHLGDDTTRWSLIGLEAVDTRAGLLRASRVLDQAALDPYGFMRDSYLQRRQSLIHDGSPPMTDSDPFLDDSFLDDSFLDEPAPAASGEP</sequence>
<dbReference type="Proteomes" id="UP000199648">
    <property type="component" value="Unassembled WGS sequence"/>
</dbReference>
<dbReference type="InterPro" id="IPR007428">
    <property type="entry name" value="MlaA"/>
</dbReference>
<dbReference type="GO" id="GO:0016020">
    <property type="term" value="C:membrane"/>
    <property type="evidence" value="ECO:0007669"/>
    <property type="project" value="InterPro"/>
</dbReference>
<dbReference type="EMBL" id="FMWD01000001">
    <property type="protein sequence ID" value="SCZ50586.1"/>
    <property type="molecule type" value="Genomic_DNA"/>
</dbReference>
<protein>
    <submittedName>
        <fullName evidence="4">Phospholipid-binding lipoprotein MlaA</fullName>
    </submittedName>
</protein>
<dbReference type="RefSeq" id="WP_217631868.1">
    <property type="nucleotide sequence ID" value="NZ_FMWD01000001.1"/>
</dbReference>
<dbReference type="PANTHER" id="PTHR30035:SF3">
    <property type="entry name" value="INTERMEMBRANE PHOSPHOLIPID TRANSPORT SYSTEM LIPOPROTEIN MLAA"/>
    <property type="match status" value="1"/>
</dbReference>
<dbReference type="AlphaFoldDB" id="A0A1G5PML9"/>
<feature type="signal peptide" evidence="3">
    <location>
        <begin position="1"/>
        <end position="22"/>
    </location>
</feature>
<proteinExistence type="inferred from homology"/>
<evidence type="ECO:0000256" key="3">
    <source>
        <dbReference type="SAM" id="SignalP"/>
    </source>
</evidence>
<accession>A0A1G5PML9</accession>
<evidence type="ECO:0000313" key="5">
    <source>
        <dbReference type="Proteomes" id="UP000199648"/>
    </source>
</evidence>
<organism evidence="4 5">
    <name type="scientific">Thiohalomonas denitrificans</name>
    <dbReference type="NCBI Taxonomy" id="415747"/>
    <lineage>
        <taxon>Bacteria</taxon>
        <taxon>Pseudomonadati</taxon>
        <taxon>Pseudomonadota</taxon>
        <taxon>Gammaproteobacteria</taxon>
        <taxon>Thiohalomonadales</taxon>
        <taxon>Thiohalomonadaceae</taxon>
        <taxon>Thiohalomonas</taxon>
    </lineage>
</organism>
<dbReference type="Pfam" id="PF04333">
    <property type="entry name" value="MlaA"/>
    <property type="match status" value="1"/>
</dbReference>
<reference evidence="4 5" key="1">
    <citation type="submission" date="2016-10" db="EMBL/GenBank/DDBJ databases">
        <authorList>
            <person name="de Groot N.N."/>
        </authorList>
    </citation>
    <scope>NUCLEOTIDE SEQUENCE [LARGE SCALE GENOMIC DNA]</scope>
    <source>
        <strain evidence="4 5">HLD2</strain>
    </source>
</reference>
<dbReference type="GO" id="GO:0120010">
    <property type="term" value="P:intermembrane phospholipid transfer"/>
    <property type="evidence" value="ECO:0007669"/>
    <property type="project" value="TreeGrafter"/>
</dbReference>
<dbReference type="STRING" id="415747.SAMN03097708_00451"/>
<gene>
    <name evidence="4" type="ORF">SAMN03097708_00451</name>
</gene>
<comment type="similarity">
    <text evidence="1">Belongs to the MlaA family.</text>
</comment>
<evidence type="ECO:0000256" key="1">
    <source>
        <dbReference type="ARBA" id="ARBA00010634"/>
    </source>
</evidence>
<dbReference type="PRINTS" id="PR01805">
    <property type="entry name" value="VACJLIPOPROT"/>
</dbReference>